<dbReference type="UniPathway" id="UPA00378"/>
<feature type="transmembrane region" description="Helical" evidence="14">
    <location>
        <begin position="254"/>
        <end position="271"/>
    </location>
</feature>
<dbReference type="EMBL" id="KE651168">
    <property type="protein sequence ID" value="EEB06450.1"/>
    <property type="molecule type" value="Genomic_DNA"/>
</dbReference>
<feature type="transmembrane region" description="Helical" evidence="14">
    <location>
        <begin position="286"/>
        <end position="307"/>
    </location>
</feature>
<evidence type="ECO:0000256" key="13">
    <source>
        <dbReference type="ARBA" id="ARBA00045102"/>
    </source>
</evidence>
<dbReference type="EC" id="2.4.1.109" evidence="4 14"/>
<feature type="compositionally biased region" description="Polar residues" evidence="15">
    <location>
        <begin position="19"/>
        <end position="29"/>
    </location>
</feature>
<evidence type="ECO:0000256" key="3">
    <source>
        <dbReference type="ARBA" id="ARBA00007222"/>
    </source>
</evidence>
<dbReference type="OrthoDB" id="292747at2759"/>
<dbReference type="eggNOG" id="KOG3359">
    <property type="taxonomic scope" value="Eukaryota"/>
</dbReference>
<feature type="transmembrane region" description="Helical" evidence="14">
    <location>
        <begin position="609"/>
        <end position="631"/>
    </location>
</feature>
<keyword evidence="8" id="KW-0677">Repeat</keyword>
<feature type="transmembrane region" description="Helical" evidence="14">
    <location>
        <begin position="199"/>
        <end position="219"/>
    </location>
</feature>
<evidence type="ECO:0000256" key="12">
    <source>
        <dbReference type="ARBA" id="ARBA00045085"/>
    </source>
</evidence>
<reference evidence="17 19" key="1">
    <citation type="journal article" date="2011" name="Science">
        <title>Comparative functional genomics of the fission yeasts.</title>
        <authorList>
            <person name="Rhind N."/>
            <person name="Chen Z."/>
            <person name="Yassour M."/>
            <person name="Thompson D.A."/>
            <person name="Haas B.J."/>
            <person name="Habib N."/>
            <person name="Wapinski I."/>
            <person name="Roy S."/>
            <person name="Lin M.F."/>
            <person name="Heiman D.I."/>
            <person name="Young S.K."/>
            <person name="Furuya K."/>
            <person name="Guo Y."/>
            <person name="Pidoux A."/>
            <person name="Chen H.M."/>
            <person name="Robbertse B."/>
            <person name="Goldberg J.M."/>
            <person name="Aoki K."/>
            <person name="Bayne E.H."/>
            <person name="Berlin A.M."/>
            <person name="Desjardins C.A."/>
            <person name="Dobbs E."/>
            <person name="Dukaj L."/>
            <person name="Fan L."/>
            <person name="FitzGerald M.G."/>
            <person name="French C."/>
            <person name="Gujja S."/>
            <person name="Hansen K."/>
            <person name="Keifenheim D."/>
            <person name="Levin J.Z."/>
            <person name="Mosher R.A."/>
            <person name="Mueller C.A."/>
            <person name="Pfiffner J."/>
            <person name="Priest M."/>
            <person name="Russ C."/>
            <person name="Smialowska A."/>
            <person name="Swoboda P."/>
            <person name="Sykes S.M."/>
            <person name="Vaughn M."/>
            <person name="Vengrova S."/>
            <person name="Yoder R."/>
            <person name="Zeng Q."/>
            <person name="Allshire R."/>
            <person name="Baulcombe D."/>
            <person name="Birren B.W."/>
            <person name="Brown W."/>
            <person name="Ekwall K."/>
            <person name="Kellis M."/>
            <person name="Leatherwood J."/>
            <person name="Levin H."/>
            <person name="Margalit H."/>
            <person name="Martienssen R."/>
            <person name="Nieduszynski C.A."/>
            <person name="Spatafora J.W."/>
            <person name="Friedman N."/>
            <person name="Dalgaard J.Z."/>
            <person name="Baumann P."/>
            <person name="Niki H."/>
            <person name="Regev A."/>
            <person name="Nusbaum C."/>
        </authorList>
    </citation>
    <scope>NUCLEOTIDE SEQUENCE [LARGE SCALE GENOMIC DNA]</scope>
    <source>
        <strain evidence="19">yFS275 / FY16936</strain>
    </source>
</reference>
<evidence type="ECO:0000256" key="6">
    <source>
        <dbReference type="ARBA" id="ARBA00022679"/>
    </source>
</evidence>
<keyword evidence="7 14" id="KW-0812">Transmembrane</keyword>
<comment type="catalytic activity">
    <reaction evidence="12 14">
        <text>a di-trans,poly-cis-dolichyl beta-D-mannosyl phosphate + L-threonyl-[protein] = 3-O-(alpha-D-mannosyl)-L-threonyl-[protein] + a di-trans,poly-cis-dolichyl phosphate + H(+)</text>
        <dbReference type="Rhea" id="RHEA:53396"/>
        <dbReference type="Rhea" id="RHEA-COMP:11060"/>
        <dbReference type="Rhea" id="RHEA-COMP:13547"/>
        <dbReference type="Rhea" id="RHEA-COMP:19498"/>
        <dbReference type="Rhea" id="RHEA-COMP:19501"/>
        <dbReference type="ChEBI" id="CHEBI:15378"/>
        <dbReference type="ChEBI" id="CHEBI:30013"/>
        <dbReference type="ChEBI" id="CHEBI:57683"/>
        <dbReference type="ChEBI" id="CHEBI:58211"/>
        <dbReference type="ChEBI" id="CHEBI:137323"/>
        <dbReference type="EC" id="2.4.1.109"/>
    </reaction>
</comment>
<feature type="transmembrane region" description="Helical" evidence="14">
    <location>
        <begin position="726"/>
        <end position="748"/>
    </location>
</feature>
<dbReference type="InterPro" id="IPR003342">
    <property type="entry name" value="ArnT-like_N"/>
</dbReference>
<feature type="transmembrane region" description="Helical" evidence="14">
    <location>
        <begin position="231"/>
        <end position="248"/>
    </location>
</feature>
<evidence type="ECO:0000313" key="19">
    <source>
        <dbReference type="Proteomes" id="UP000001744"/>
    </source>
</evidence>
<keyword evidence="11 14" id="KW-0472">Membrane</keyword>
<evidence type="ECO:0000256" key="2">
    <source>
        <dbReference type="ARBA" id="ARBA00004922"/>
    </source>
</evidence>
<gene>
    <name evidence="18" type="primary">ogm4</name>
    <name evidence="17" type="ORF">SJAG_01491</name>
</gene>
<evidence type="ECO:0000313" key="18">
    <source>
        <dbReference type="JaponicusDB" id="SJAG_01491"/>
    </source>
</evidence>
<dbReference type="GO" id="GO:0097586">
    <property type="term" value="C:dolichyl-phosphate-mannose-protein mannosyltransferase Pmt4p homodimer complex"/>
    <property type="evidence" value="ECO:0007669"/>
    <property type="project" value="EnsemblFungi"/>
</dbReference>
<name>B6JY32_SCHJY</name>
<sequence>MAAPTTKKGDTALRRRKNATQSPKSNLTASVREKKSELDETSAGETGKSSRNTFLYSKTCFRKALIAITVLSFLTRFWKIWDPAQVVFDEVHFGKFASYYIRGEYFFDLHPPFAKLMLALVAKLAGYDGHFLFDNIGDSYTENHVPYVFIRSFPAFLSSMVPPLVFLIMKESGYDVIASFTAAAIVLFDNAHITQGRLILLDAMLVFSMVSAIYCYIRFFKLRHRPFTRSWWAWLTMTGFCLSCTISTKYVGFFTFLSIGLSVVLELWKLWDVRTGLSVKEFLKHFYARAFTLIIFPFCLYLFWFYVHFSILKHSGPGDSLMSAEFQETLLDNPLLVQATPLNYYDVVLLKHKSTGAFLHSHPDRYPLRYEDGRVSSQGQQVTGYPYNDTNSYWMILPQDHYADGSKYTPGRPVMNMDVIKLHHISTKTDLMTHDVASPYYPTNEEFTTTSVEESASSKHNFTLFQIRYENDASARAVTTKSFPFRLVHQLTNVAMWSGPRPLPEWAHEQQEINGAKDLTKPDTIWTFDEIVDLKDPARLHKEQRVPKKISFLRKYIELQKQMFRQNNLLKDEHPYSSVPWQWPILHHGISFWANQSENKQIYLLGNPFGWWFMLICIFTLPIVAGILILAKQRGVSLMDQDVFLHVNRSALFFLVTWVFHYIPFFLMGRQLFLHHYLPAHIAGCFVVGALLQLACRKRFDLPISEGAKTANTSGKVHFRERRNGAAIELLISILIILALLYCFYQFYPAIYGTKSLSGNGWLGLKWRDTWLMHFQKPDAK</sequence>
<evidence type="ECO:0000256" key="8">
    <source>
        <dbReference type="ARBA" id="ARBA00022737"/>
    </source>
</evidence>
<dbReference type="PROSITE" id="PS50919">
    <property type="entry name" value="MIR"/>
    <property type="match status" value="2"/>
</dbReference>
<keyword evidence="5 14" id="KW-0328">Glycosyltransferase</keyword>
<comment type="similarity">
    <text evidence="3 14">Belongs to the glycosyltransferase 39 family.</text>
</comment>
<feature type="transmembrane region" description="Helical" evidence="14">
    <location>
        <begin position="176"/>
        <end position="193"/>
    </location>
</feature>
<dbReference type="GO" id="GO:0035269">
    <property type="term" value="P:protein O-linked glycosylation via mannose"/>
    <property type="evidence" value="ECO:0000318"/>
    <property type="project" value="GO_Central"/>
</dbReference>
<evidence type="ECO:0000256" key="10">
    <source>
        <dbReference type="ARBA" id="ARBA00022989"/>
    </source>
</evidence>
<dbReference type="Pfam" id="PF02366">
    <property type="entry name" value="PMT"/>
    <property type="match status" value="1"/>
</dbReference>
<dbReference type="GO" id="GO:0042802">
    <property type="term" value="F:identical protein binding"/>
    <property type="evidence" value="ECO:0007669"/>
    <property type="project" value="EnsemblFungi"/>
</dbReference>
<evidence type="ECO:0000256" key="1">
    <source>
        <dbReference type="ARBA" id="ARBA00004477"/>
    </source>
</evidence>
<dbReference type="Proteomes" id="UP000001744">
    <property type="component" value="Unassembled WGS sequence"/>
</dbReference>
<evidence type="ECO:0000256" key="14">
    <source>
        <dbReference type="RuleBase" id="RU367007"/>
    </source>
</evidence>
<dbReference type="SMART" id="SM00472">
    <property type="entry name" value="MIR"/>
    <property type="match status" value="3"/>
</dbReference>
<dbReference type="InterPro" id="IPR016093">
    <property type="entry name" value="MIR_motif"/>
</dbReference>
<keyword evidence="19" id="KW-1185">Reference proteome</keyword>
<dbReference type="InterPro" id="IPR032421">
    <property type="entry name" value="PMT_4TMC"/>
</dbReference>
<dbReference type="Gene3D" id="2.80.10.50">
    <property type="match status" value="1"/>
</dbReference>
<comment type="subcellular location">
    <subcellularLocation>
        <location evidence="1 14">Endoplasmic reticulum membrane</location>
        <topology evidence="1 14">Multi-pass membrane protein</topology>
    </subcellularLocation>
</comment>
<feature type="domain" description="MIR" evidence="16">
    <location>
        <begin position="339"/>
        <end position="399"/>
    </location>
</feature>
<keyword evidence="9 14" id="KW-0256">Endoplasmic reticulum</keyword>
<dbReference type="VEuPathDB" id="FungiDB:SJAG_01491"/>
<dbReference type="Pfam" id="PF16192">
    <property type="entry name" value="PMT_4TMC"/>
    <property type="match status" value="1"/>
</dbReference>
<accession>B6JY32</accession>
<comment type="catalytic activity">
    <reaction evidence="13 14">
        <text>a di-trans,poly-cis-dolichyl beta-D-mannosyl phosphate + L-seryl-[protein] = 3-O-(alpha-D-mannosyl)-L-seryl-[protein] + a di-trans,poly-cis-dolichyl phosphate + H(+)</text>
        <dbReference type="Rhea" id="RHEA:17377"/>
        <dbReference type="Rhea" id="RHEA-COMP:9863"/>
        <dbReference type="Rhea" id="RHEA-COMP:13546"/>
        <dbReference type="Rhea" id="RHEA-COMP:19498"/>
        <dbReference type="Rhea" id="RHEA-COMP:19501"/>
        <dbReference type="ChEBI" id="CHEBI:15378"/>
        <dbReference type="ChEBI" id="CHEBI:29999"/>
        <dbReference type="ChEBI" id="CHEBI:57683"/>
        <dbReference type="ChEBI" id="CHEBI:58211"/>
        <dbReference type="ChEBI" id="CHEBI:137321"/>
        <dbReference type="EC" id="2.4.1.109"/>
    </reaction>
</comment>
<evidence type="ECO:0000313" key="17">
    <source>
        <dbReference type="EMBL" id="EEB06450.1"/>
    </source>
</evidence>
<keyword evidence="6 14" id="KW-0808">Transferase</keyword>
<dbReference type="OMA" id="TTMIAGW"/>
<evidence type="ECO:0000256" key="5">
    <source>
        <dbReference type="ARBA" id="ARBA00022676"/>
    </source>
</evidence>
<dbReference type="PANTHER" id="PTHR10050">
    <property type="entry name" value="DOLICHYL-PHOSPHATE-MANNOSE--PROTEIN MANNOSYLTRANSFERASE"/>
    <property type="match status" value="1"/>
</dbReference>
<dbReference type="InterPro" id="IPR027005">
    <property type="entry name" value="PMT-like"/>
</dbReference>
<dbReference type="AlphaFoldDB" id="B6JY32"/>
<proteinExistence type="inferred from homology"/>
<dbReference type="SUPFAM" id="SSF82109">
    <property type="entry name" value="MIR domain"/>
    <property type="match status" value="1"/>
</dbReference>
<dbReference type="GO" id="GO:1900101">
    <property type="term" value="P:regulation of endoplasmic reticulum unfolded protein response"/>
    <property type="evidence" value="ECO:0007669"/>
    <property type="project" value="EnsemblFungi"/>
</dbReference>
<feature type="transmembrane region" description="Helical" evidence="14">
    <location>
        <begin position="677"/>
        <end position="696"/>
    </location>
</feature>
<organism evidence="17 19">
    <name type="scientific">Schizosaccharomyces japonicus (strain yFS275 / FY16936)</name>
    <name type="common">Fission yeast</name>
    <dbReference type="NCBI Taxonomy" id="402676"/>
    <lineage>
        <taxon>Eukaryota</taxon>
        <taxon>Fungi</taxon>
        <taxon>Dikarya</taxon>
        <taxon>Ascomycota</taxon>
        <taxon>Taphrinomycotina</taxon>
        <taxon>Schizosaccharomycetes</taxon>
        <taxon>Schizosaccharomycetales</taxon>
        <taxon>Schizosaccharomycetaceae</taxon>
        <taxon>Schizosaccharomyces</taxon>
    </lineage>
</organism>
<evidence type="ECO:0000256" key="15">
    <source>
        <dbReference type="SAM" id="MobiDB-lite"/>
    </source>
</evidence>
<keyword evidence="10 14" id="KW-1133">Transmembrane helix</keyword>
<evidence type="ECO:0000256" key="9">
    <source>
        <dbReference type="ARBA" id="ARBA00022824"/>
    </source>
</evidence>
<dbReference type="Pfam" id="PF02815">
    <property type="entry name" value="MIR"/>
    <property type="match status" value="1"/>
</dbReference>
<dbReference type="InterPro" id="IPR036300">
    <property type="entry name" value="MIR_dom_sf"/>
</dbReference>
<dbReference type="PANTHER" id="PTHR10050:SF51">
    <property type="entry name" value="PROTEIN O-MANNOSYL-TRANSFERASE 1"/>
    <property type="match status" value="1"/>
</dbReference>
<dbReference type="GO" id="GO:0005783">
    <property type="term" value="C:endoplasmic reticulum"/>
    <property type="evidence" value="ECO:0000318"/>
    <property type="project" value="GO_Central"/>
</dbReference>
<dbReference type="CDD" id="cd23285">
    <property type="entry name" value="beta-trefoil_MIR_PMT4-like"/>
    <property type="match status" value="1"/>
</dbReference>
<evidence type="ECO:0000256" key="4">
    <source>
        <dbReference type="ARBA" id="ARBA00012839"/>
    </source>
</evidence>
<evidence type="ECO:0000259" key="16">
    <source>
        <dbReference type="PROSITE" id="PS50919"/>
    </source>
</evidence>
<feature type="transmembrane region" description="Helical" evidence="14">
    <location>
        <begin position="643"/>
        <end position="665"/>
    </location>
</feature>
<dbReference type="JaponicusDB" id="SJAG_01491">
    <property type="gene designation" value="ogm4"/>
</dbReference>
<dbReference type="HOGENOM" id="CLU_008438_0_0_1"/>
<dbReference type="STRING" id="402676.B6JY32"/>
<evidence type="ECO:0000256" key="7">
    <source>
        <dbReference type="ARBA" id="ARBA00022692"/>
    </source>
</evidence>
<dbReference type="GeneID" id="7051449"/>
<comment type="function">
    <text evidence="14">Transfers mannose from Dol-P-mannose to Ser or Thr residues on proteins.</text>
</comment>
<comment type="pathway">
    <text evidence="2 14">Protein modification; protein glycosylation.</text>
</comment>
<feature type="domain" description="MIR" evidence="16">
    <location>
        <begin position="475"/>
        <end position="531"/>
    </location>
</feature>
<evidence type="ECO:0000256" key="11">
    <source>
        <dbReference type="ARBA" id="ARBA00023136"/>
    </source>
</evidence>
<dbReference type="RefSeq" id="XP_002172743.1">
    <property type="nucleotide sequence ID" value="XM_002172707.2"/>
</dbReference>
<protein>
    <recommendedName>
        <fullName evidence="4 14">Dolichyl-phosphate-mannose--protein mannosyltransferase</fullName>
        <ecNumber evidence="4 14">2.4.1.109</ecNumber>
    </recommendedName>
</protein>
<dbReference type="GO" id="GO:0004169">
    <property type="term" value="F:dolichyl-phosphate-mannose-protein mannosyltransferase activity"/>
    <property type="evidence" value="ECO:0000318"/>
    <property type="project" value="GO_Central"/>
</dbReference>
<feature type="transmembrane region" description="Helical" evidence="14">
    <location>
        <begin position="148"/>
        <end position="169"/>
    </location>
</feature>
<feature type="region of interest" description="Disordered" evidence="15">
    <location>
        <begin position="1"/>
        <end position="47"/>
    </location>
</feature>